<sequence>MYKYIILITVASAVALPNPGDDGAVDKVRGIKKDCANGLLRPGCLKMGAITLLEKLNNKDEVSLIPGVSLVKDTSKTNYEAVAADLARSLSTDSDDRLDKSLLFHIGSFLDSHSVKLRLLDDNAVEEAKTAMAEGRGKGGMGLGGGKKGGMGGLLAMGMMMKAFVPIQTSTMYLISILFFITAVYALPNPELGESPKNLVEPNVESAARALKKDCTSGIFSPTCLKIEAISMLEKLSAKEELRLLPGVSVVKEDSKENGSKVEEFAAELARSFPSKPDERLDKYLLYRLGNYLDTHTVKLRLLDENAAEEARALVGEARGKGGLGGGKKGGMGGLLAAGLLMKGTLMSMGLGALALLAGKALMTAMMSLLLSAIIGIKSLSGGKGSTTYEIVSKPIYTHSHSHSTAHEDVGGYGHSGYGRSMNARRLTVTLVVGSHGAIDGSDPNAIIDAVKNVPNNTERVGRTLHKECNSLLNSKCLKIHALSFLEDLSSRDELNLLPGLSIVKENQTANTPSPEEMAAELSRQFPGKSEEKLNRFLLYRLQDYLDGHSLRYRLLDPQTTKEALDMAKGDKESVGRKSGGGGGGLGGGKGGGGGALLAAALMMKGTLAAAALGALALLAGKALMTALMSLLLSALVGLKGHGEHKSTTYEIITKPEVSHHHSHSHEEHHEHEHGHHGGYRRAYDMNYNSYMPYDTTTNEANDPNDNFNGVYIDCFLHMSFPCVQRKTLMYLQQLNNLSEVSVIGDYVKFVKLNTSKVEAGKETDDHYIENNSEELTHMIDGAIDHFFDNHIIRVSALGKETSLPMPNNVEEFVGRKKRKGGGGGGGGGGHDHDGGDGFGKKKMMMMAMMCMKMKLMMMVPAMMGMMGMMSFKGMMFSMMSFMLSKMMLLMKILEKKGGAGGGGGGGGGGDGGWATGGGGGGAWMPAGGPDYGGGGGGGGGYDANGQWQSRSILDLGGKEEIIENKPIITYVAPVVRYNNNKIDKKANMYANEDINKKDEDRTATKSRRKRSIIDVLQNSYLYWMNKLLGINNNRRTSTNFPKYKIVNGVKYVFYPYRQQKVKVPKEIQSNRIKTVDEGFKPIITAEDFNKGEIVEGAVESRMNRKKMNKMKETVNDTIDENPWE</sequence>
<reference evidence="4" key="1">
    <citation type="submission" date="2016-07" db="EMBL/GenBank/DDBJ databases">
        <authorList>
            <person name="Bretaudeau A."/>
        </authorList>
    </citation>
    <scope>NUCLEOTIDE SEQUENCE</scope>
    <source>
        <strain evidence="4">Rice</strain>
        <tissue evidence="4">Whole body</tissue>
    </source>
</reference>
<keyword evidence="2" id="KW-0472">Membrane</keyword>
<feature type="compositionally biased region" description="Gly residues" evidence="1">
    <location>
        <begin position="578"/>
        <end position="589"/>
    </location>
</feature>
<dbReference type="OrthoDB" id="6627399at2759"/>
<dbReference type="InterPro" id="IPR012464">
    <property type="entry name" value="DUF1676"/>
</dbReference>
<feature type="region of interest" description="Disordered" evidence="1">
    <location>
        <begin position="658"/>
        <end position="679"/>
    </location>
</feature>
<feature type="compositionally biased region" description="Basic and acidic residues" evidence="1">
    <location>
        <begin position="567"/>
        <end position="576"/>
    </location>
</feature>
<dbReference type="PANTHER" id="PTHR21879:SF9">
    <property type="entry name" value="OSIRIS 16"/>
    <property type="match status" value="1"/>
</dbReference>
<name>A0A2H1VD35_SPOFR</name>
<feature type="region of interest" description="Disordered" evidence="1">
    <location>
        <begin position="567"/>
        <end position="589"/>
    </location>
</feature>
<evidence type="ECO:0000313" key="4">
    <source>
        <dbReference type="EMBL" id="SOQ38735.1"/>
    </source>
</evidence>
<evidence type="ECO:0000256" key="2">
    <source>
        <dbReference type="SAM" id="Phobius"/>
    </source>
</evidence>
<feature type="signal peptide" evidence="3">
    <location>
        <begin position="1"/>
        <end position="15"/>
    </location>
</feature>
<feature type="transmembrane region" description="Helical" evidence="2">
    <location>
        <begin position="623"/>
        <end position="639"/>
    </location>
</feature>
<feature type="transmembrane region" description="Helical" evidence="2">
    <location>
        <begin position="170"/>
        <end position="187"/>
    </location>
</feature>
<protein>
    <submittedName>
        <fullName evidence="4">SFRICE_003452</fullName>
    </submittedName>
</protein>
<feature type="transmembrane region" description="Helical" evidence="2">
    <location>
        <begin position="852"/>
        <end position="870"/>
    </location>
</feature>
<evidence type="ECO:0000256" key="3">
    <source>
        <dbReference type="SAM" id="SignalP"/>
    </source>
</evidence>
<dbReference type="AlphaFoldDB" id="A0A2H1VD35"/>
<feature type="region of interest" description="Disordered" evidence="1">
    <location>
        <begin position="507"/>
        <end position="526"/>
    </location>
</feature>
<keyword evidence="2" id="KW-1133">Transmembrane helix</keyword>
<organism evidence="4">
    <name type="scientific">Spodoptera frugiperda</name>
    <name type="common">Fall armyworm</name>
    <dbReference type="NCBI Taxonomy" id="7108"/>
    <lineage>
        <taxon>Eukaryota</taxon>
        <taxon>Metazoa</taxon>
        <taxon>Ecdysozoa</taxon>
        <taxon>Arthropoda</taxon>
        <taxon>Hexapoda</taxon>
        <taxon>Insecta</taxon>
        <taxon>Pterygota</taxon>
        <taxon>Neoptera</taxon>
        <taxon>Endopterygota</taxon>
        <taxon>Lepidoptera</taxon>
        <taxon>Glossata</taxon>
        <taxon>Ditrysia</taxon>
        <taxon>Noctuoidea</taxon>
        <taxon>Noctuidae</taxon>
        <taxon>Amphipyrinae</taxon>
        <taxon>Spodoptera</taxon>
    </lineage>
</organism>
<keyword evidence="3" id="KW-0732">Signal</keyword>
<dbReference type="PANTHER" id="PTHR21879">
    <property type="entry name" value="FI03362P-RELATED-RELATED"/>
    <property type="match status" value="1"/>
</dbReference>
<keyword evidence="2" id="KW-0812">Transmembrane</keyword>
<dbReference type="EMBL" id="ODYU01001891">
    <property type="protein sequence ID" value="SOQ38735.1"/>
    <property type="molecule type" value="Genomic_DNA"/>
</dbReference>
<proteinExistence type="predicted"/>
<feature type="region of interest" description="Disordered" evidence="1">
    <location>
        <begin position="815"/>
        <end position="836"/>
    </location>
</feature>
<feature type="compositionally biased region" description="Basic and acidic residues" evidence="1">
    <location>
        <begin position="658"/>
        <end position="676"/>
    </location>
</feature>
<feature type="chain" id="PRO_5013877279" evidence="3">
    <location>
        <begin position="16"/>
        <end position="1125"/>
    </location>
</feature>
<dbReference type="GO" id="GO:0016020">
    <property type="term" value="C:membrane"/>
    <property type="evidence" value="ECO:0007669"/>
    <property type="project" value="TreeGrafter"/>
</dbReference>
<evidence type="ECO:0000256" key="1">
    <source>
        <dbReference type="SAM" id="MobiDB-lite"/>
    </source>
</evidence>
<feature type="transmembrane region" description="Helical" evidence="2">
    <location>
        <begin position="335"/>
        <end position="355"/>
    </location>
</feature>
<gene>
    <name evidence="4" type="ORF">SFRICE_003452</name>
</gene>
<accession>A0A2H1VD35</accession>
<dbReference type="Pfam" id="PF07898">
    <property type="entry name" value="DUF1676"/>
    <property type="match status" value="4"/>
</dbReference>